<sequence>MHAIVVLCLSRVSAQHVPRPHDYSHQAVHYYSVLSSKRRAYWILEESFKIYFSY</sequence>
<accession>A0A0A9AUU3</accession>
<protein>
    <submittedName>
        <fullName evidence="1">Uncharacterized protein</fullName>
    </submittedName>
</protein>
<name>A0A0A9AUU3_ARUDO</name>
<dbReference type="AlphaFoldDB" id="A0A0A9AUU3"/>
<organism evidence="1">
    <name type="scientific">Arundo donax</name>
    <name type="common">Giant reed</name>
    <name type="synonym">Donax arundinaceus</name>
    <dbReference type="NCBI Taxonomy" id="35708"/>
    <lineage>
        <taxon>Eukaryota</taxon>
        <taxon>Viridiplantae</taxon>
        <taxon>Streptophyta</taxon>
        <taxon>Embryophyta</taxon>
        <taxon>Tracheophyta</taxon>
        <taxon>Spermatophyta</taxon>
        <taxon>Magnoliopsida</taxon>
        <taxon>Liliopsida</taxon>
        <taxon>Poales</taxon>
        <taxon>Poaceae</taxon>
        <taxon>PACMAD clade</taxon>
        <taxon>Arundinoideae</taxon>
        <taxon>Arundineae</taxon>
        <taxon>Arundo</taxon>
    </lineage>
</organism>
<proteinExistence type="predicted"/>
<reference evidence="1" key="1">
    <citation type="submission" date="2014-09" db="EMBL/GenBank/DDBJ databases">
        <authorList>
            <person name="Magalhaes I.L.F."/>
            <person name="Oliveira U."/>
            <person name="Santos F.R."/>
            <person name="Vidigal T.H.D.A."/>
            <person name="Brescovit A.D."/>
            <person name="Santos A.J."/>
        </authorList>
    </citation>
    <scope>NUCLEOTIDE SEQUENCE</scope>
    <source>
        <tissue evidence="1">Shoot tissue taken approximately 20 cm above the soil surface</tissue>
    </source>
</reference>
<dbReference type="EMBL" id="GBRH01247018">
    <property type="protein sequence ID" value="JAD50877.1"/>
    <property type="molecule type" value="Transcribed_RNA"/>
</dbReference>
<reference evidence="1" key="2">
    <citation type="journal article" date="2015" name="Data Brief">
        <title>Shoot transcriptome of the giant reed, Arundo donax.</title>
        <authorList>
            <person name="Barrero R.A."/>
            <person name="Guerrero F.D."/>
            <person name="Moolhuijzen P."/>
            <person name="Goolsby J.A."/>
            <person name="Tidwell J."/>
            <person name="Bellgard S.E."/>
            <person name="Bellgard M.I."/>
        </authorList>
    </citation>
    <scope>NUCLEOTIDE SEQUENCE</scope>
    <source>
        <tissue evidence="1">Shoot tissue taken approximately 20 cm above the soil surface</tissue>
    </source>
</reference>
<evidence type="ECO:0000313" key="1">
    <source>
        <dbReference type="EMBL" id="JAD50877.1"/>
    </source>
</evidence>